<comment type="caution">
    <text evidence="4">The sequence shown here is derived from an EMBL/GenBank/DDBJ whole genome shotgun (WGS) entry which is preliminary data.</text>
</comment>
<dbReference type="InterPro" id="IPR027417">
    <property type="entry name" value="P-loop_NTPase"/>
</dbReference>
<feature type="compositionally biased region" description="Polar residues" evidence="1">
    <location>
        <begin position="1357"/>
        <end position="1367"/>
    </location>
</feature>
<feature type="domain" description="DNA2/NAM7 helicase helicase" evidence="2">
    <location>
        <begin position="418"/>
        <end position="554"/>
    </location>
</feature>
<evidence type="ECO:0000256" key="1">
    <source>
        <dbReference type="SAM" id="MobiDB-lite"/>
    </source>
</evidence>
<feature type="compositionally biased region" description="Basic residues" evidence="1">
    <location>
        <begin position="1387"/>
        <end position="1412"/>
    </location>
</feature>
<dbReference type="OrthoDB" id="306218at2759"/>
<evidence type="ECO:0008006" key="6">
    <source>
        <dbReference type="Google" id="ProtNLM"/>
    </source>
</evidence>
<feature type="compositionally biased region" description="Polar residues" evidence="1">
    <location>
        <begin position="1414"/>
        <end position="1424"/>
    </location>
</feature>
<dbReference type="Proteomes" id="UP000198406">
    <property type="component" value="Unassembled WGS sequence"/>
</dbReference>
<dbReference type="Pfam" id="PF13087">
    <property type="entry name" value="AAA_12"/>
    <property type="match status" value="1"/>
</dbReference>
<gene>
    <name evidence="4" type="ORF">FisN_27Hh017</name>
</gene>
<feature type="region of interest" description="Disordered" evidence="1">
    <location>
        <begin position="1258"/>
        <end position="1321"/>
    </location>
</feature>
<evidence type="ECO:0000259" key="3">
    <source>
        <dbReference type="Pfam" id="PF13087"/>
    </source>
</evidence>
<dbReference type="CDD" id="cd18808">
    <property type="entry name" value="SF1_C_Upf1"/>
    <property type="match status" value="1"/>
</dbReference>
<dbReference type="GO" id="GO:0004386">
    <property type="term" value="F:helicase activity"/>
    <property type="evidence" value="ECO:0007669"/>
    <property type="project" value="InterPro"/>
</dbReference>
<dbReference type="InterPro" id="IPR047187">
    <property type="entry name" value="SF1_C_Upf1"/>
</dbReference>
<dbReference type="Pfam" id="PF13086">
    <property type="entry name" value="AAA_11"/>
    <property type="match status" value="2"/>
</dbReference>
<dbReference type="SUPFAM" id="SSF52540">
    <property type="entry name" value="P-loop containing nucleoside triphosphate hydrolases"/>
    <property type="match status" value="1"/>
</dbReference>
<proteinExistence type="predicted"/>
<feature type="domain" description="DNA2/NAM7 helicase helicase" evidence="2">
    <location>
        <begin position="815"/>
        <end position="900"/>
    </location>
</feature>
<feature type="region of interest" description="Disordered" evidence="1">
    <location>
        <begin position="1343"/>
        <end position="1448"/>
    </location>
</feature>
<evidence type="ECO:0000313" key="5">
    <source>
        <dbReference type="Proteomes" id="UP000198406"/>
    </source>
</evidence>
<accession>A0A1Z5KPV6</accession>
<dbReference type="EMBL" id="BDSP01000271">
    <property type="protein sequence ID" value="GAX28326.1"/>
    <property type="molecule type" value="Genomic_DNA"/>
</dbReference>
<feature type="compositionally biased region" description="Basic and acidic residues" evidence="1">
    <location>
        <begin position="1425"/>
        <end position="1442"/>
    </location>
</feature>
<dbReference type="PANTHER" id="PTHR10887:SF495">
    <property type="entry name" value="HELICASE SENATAXIN ISOFORM X1-RELATED"/>
    <property type="match status" value="1"/>
</dbReference>
<evidence type="ECO:0000259" key="2">
    <source>
        <dbReference type="Pfam" id="PF13086"/>
    </source>
</evidence>
<dbReference type="InterPro" id="IPR045055">
    <property type="entry name" value="DNA2/NAM7-like"/>
</dbReference>
<feature type="domain" description="DNA2/NAM7 helicase-like C-terminal" evidence="3">
    <location>
        <begin position="929"/>
        <end position="1109"/>
    </location>
</feature>
<dbReference type="InParanoid" id="A0A1Z5KPV6"/>
<reference evidence="4 5" key="1">
    <citation type="journal article" date="2015" name="Plant Cell">
        <title>Oil accumulation by the oleaginous diatom Fistulifera solaris as revealed by the genome and transcriptome.</title>
        <authorList>
            <person name="Tanaka T."/>
            <person name="Maeda Y."/>
            <person name="Veluchamy A."/>
            <person name="Tanaka M."/>
            <person name="Abida H."/>
            <person name="Marechal E."/>
            <person name="Bowler C."/>
            <person name="Muto M."/>
            <person name="Sunaga Y."/>
            <person name="Tanaka M."/>
            <person name="Yoshino T."/>
            <person name="Taniguchi T."/>
            <person name="Fukuda Y."/>
            <person name="Nemoto M."/>
            <person name="Matsumoto M."/>
            <person name="Wong P.S."/>
            <person name="Aburatani S."/>
            <person name="Fujibuchi W."/>
        </authorList>
    </citation>
    <scope>NUCLEOTIDE SEQUENCE [LARGE SCALE GENOMIC DNA]</scope>
    <source>
        <strain evidence="4 5">JPCC DA0580</strain>
    </source>
</reference>
<name>A0A1Z5KPV6_FISSO</name>
<dbReference type="InterPro" id="IPR041679">
    <property type="entry name" value="DNA2/NAM7-like_C"/>
</dbReference>
<sequence length="1448" mass="162759">MLYSAPAVESEEQIHRKRLAQLLRYIASMHQTLDQTEEGCSFVRESRVTPSDFFQKEQEGILFSINDFRQLLRHRMQPPPFSFYAAASNRKRTFSGAMKDNTKACWLRLTRPSAAPEEGTYYRRLPAVQEYLEGWLSRTPSVQSVEELLTLKRFEKAPKPSPDLDSRSLRDVRNFLRYYPEFLVHKTHQQTLEPAYNRLFEWVQENHSSELVWGIGHAKWFDGSIWVNGPVLEVMVEVELAQDGALLVRPREHTGVAFHRPILVALNCAGSGAVALHRTISELEPTSLSPGQPETYIPLLKRIAVELSSAGRFLHSSVRNTQFSDLVVTEAWCLFCRSKPSSVWARDAVSFADQLVVETPQLPLATWSLTHGPSVLARVQQERLNRSTGSERQWWPWGKSSEAVKYDKPLFPLPTSEAQNRIAQLLLDQQLPAVICEGPPGTGKTHTIANIICAYLCKGKRVLVTSKNSAALTVLRERLPPSIRDLSVDVSASESTGMRQLQRTVERLAQRICSVSNVLEEEKCRYLKANISDLDQELNKIDSQLSERIESARLLVQQQEGAKLLRIALELQEKAPWMSKSLSEWSIHQVNTLSDGVAKLIVQHDDPVHQVSGFAIPVTSFLISRVAMMAGSSWSSVKNKASGIVASLPLVGQGVKDKLEEVDDLVSRIRIRSKTPETPSDWAVVLRALRRANDVCDFTNSTWKTYESSRGWPHWEFQGQSKDLHTLHGLLQQAAELKRLERSLKLADRREAAVHARNQDTRRGAIVSRLQKLAEELVDSTVVMELNNSFSVDAQSALIKFAQLAGKSKFNKSANPSKMTARQRRRRQEYLAAFDQCCRFIPCWILTTSQICDYLPAEPGLFDLVICDEASQAEVVTILPGMLRGKQWLIVGDTKQVSPTDCFVSEEQMDLLRVSLPETPFSEAFLPGQSFFDLCATAFPTGRVVLSEHFRCAQEIISFSNEQFYDGHLLPLRLPLASERIKPSLLDIKVRGTKVGKVNEKEAEEIVNRIQAIVNTTTNTPRTIGVISLMGDEQSRLIRGRLLDRVGPHNMALHNILVGDPPTFQGAERDIIFLSMVASPGSVPTQSQLMNYQRVNVAMSRARDQCVLVRSIELTDIPSQDDIKVPVLTFFRTVTESDDAGEVKPQSPVQRLLQRHLVEQGFSIRPMGLVWPGGLCVEHGDARVALLVEGDGESLLEWKKSFSQQKAIERVGWKCLRVDAWSLLTEPVGTMNSVCNFMESHGIEKPMVIYDELEDDESEVTDQGRQMGDRGIPVQEQAPDLGRAPADPEIVVISSDDDEQASRPEPEAVTSGGNFGRGSDVMDENLFGEVVGMDFLLQKPEDDMEADSSLGLPLEVPSSSWQGQSTYGRHDDESNDEDSDSDSQAANRRRQKKKPRHEKRSTRPQRRQKKKYSFSDSESTGADSKTNDSGDSEREWLEHSYDRLLQNP</sequence>
<dbReference type="InterPro" id="IPR041677">
    <property type="entry name" value="DNA2/NAM7_AAA_11"/>
</dbReference>
<protein>
    <recommendedName>
        <fullName evidence="6">AAA+ ATPase domain-containing protein</fullName>
    </recommendedName>
</protein>
<dbReference type="Gene3D" id="3.40.50.300">
    <property type="entry name" value="P-loop containing nucleotide triphosphate hydrolases"/>
    <property type="match status" value="3"/>
</dbReference>
<organism evidence="4 5">
    <name type="scientific">Fistulifera solaris</name>
    <name type="common">Oleaginous diatom</name>
    <dbReference type="NCBI Taxonomy" id="1519565"/>
    <lineage>
        <taxon>Eukaryota</taxon>
        <taxon>Sar</taxon>
        <taxon>Stramenopiles</taxon>
        <taxon>Ochrophyta</taxon>
        <taxon>Bacillariophyta</taxon>
        <taxon>Bacillariophyceae</taxon>
        <taxon>Bacillariophycidae</taxon>
        <taxon>Naviculales</taxon>
        <taxon>Naviculaceae</taxon>
        <taxon>Fistulifera</taxon>
    </lineage>
</organism>
<evidence type="ECO:0000313" key="4">
    <source>
        <dbReference type="EMBL" id="GAX28326.1"/>
    </source>
</evidence>
<keyword evidence="5" id="KW-1185">Reference proteome</keyword>
<dbReference type="PANTHER" id="PTHR10887">
    <property type="entry name" value="DNA2/NAM7 HELICASE FAMILY"/>
    <property type="match status" value="1"/>
</dbReference>